<evidence type="ECO:0000313" key="3">
    <source>
        <dbReference type="Proteomes" id="UP000244755"/>
    </source>
</evidence>
<keyword evidence="3" id="KW-1185">Reference proteome</keyword>
<feature type="compositionally biased region" description="Basic and acidic residues" evidence="1">
    <location>
        <begin position="1"/>
        <end position="40"/>
    </location>
</feature>
<accession>A0A2R4WIB2</accession>
<name>A0A2R4WIB2_9HYPH</name>
<reference evidence="2 3" key="1">
    <citation type="submission" date="2018-04" db="EMBL/GenBank/DDBJ databases">
        <title>Methylobacterium sp. PR1016A genome.</title>
        <authorList>
            <person name="Park W."/>
        </authorList>
    </citation>
    <scope>NUCLEOTIDE SEQUENCE [LARGE SCALE GENOMIC DNA]</scope>
    <source>
        <strain evidence="2 3">PR1016A</strain>
    </source>
</reference>
<evidence type="ECO:0000256" key="1">
    <source>
        <dbReference type="SAM" id="MobiDB-lite"/>
    </source>
</evidence>
<dbReference type="EMBL" id="CP028843">
    <property type="protein sequence ID" value="AWB21257.1"/>
    <property type="molecule type" value="Genomic_DNA"/>
</dbReference>
<dbReference type="Proteomes" id="UP000244755">
    <property type="component" value="Chromosome 1"/>
</dbReference>
<feature type="region of interest" description="Disordered" evidence="1">
    <location>
        <begin position="1"/>
        <end position="64"/>
    </location>
</feature>
<protein>
    <submittedName>
        <fullName evidence="2">Uncharacterized protein</fullName>
    </submittedName>
</protein>
<dbReference type="OrthoDB" id="9933244at2"/>
<dbReference type="KEGG" id="mee:DA075_10320"/>
<organism evidence="2 3">
    <name type="scientific">Methylobacterium currus</name>
    <dbReference type="NCBI Taxonomy" id="2051553"/>
    <lineage>
        <taxon>Bacteria</taxon>
        <taxon>Pseudomonadati</taxon>
        <taxon>Pseudomonadota</taxon>
        <taxon>Alphaproteobacteria</taxon>
        <taxon>Hyphomicrobiales</taxon>
        <taxon>Methylobacteriaceae</taxon>
        <taxon>Methylobacterium</taxon>
    </lineage>
</organism>
<dbReference type="RefSeq" id="WP_099953133.1">
    <property type="nucleotide sequence ID" value="NZ_CP028843.1"/>
</dbReference>
<proteinExistence type="predicted"/>
<gene>
    <name evidence="2" type="ORF">DA075_10320</name>
</gene>
<dbReference type="AlphaFoldDB" id="A0A2R4WIB2"/>
<evidence type="ECO:0000313" key="2">
    <source>
        <dbReference type="EMBL" id="AWB21257.1"/>
    </source>
</evidence>
<sequence>MAAHHPAERSRAPDDHDRADGCLCGHDHAQHESTLDHDLPAADGGVEERRKRRPRATRTSAGEA</sequence>